<dbReference type="EMBL" id="BOPG01000037">
    <property type="protein sequence ID" value="GIJ58454.1"/>
    <property type="molecule type" value="Genomic_DNA"/>
</dbReference>
<dbReference type="GO" id="GO:0035312">
    <property type="term" value="F:5'-3' DNA exonuclease activity"/>
    <property type="evidence" value="ECO:0007669"/>
    <property type="project" value="TreeGrafter"/>
</dbReference>
<evidence type="ECO:0000313" key="3">
    <source>
        <dbReference type="Proteomes" id="UP000612585"/>
    </source>
</evidence>
<organism evidence="2 3">
    <name type="scientific">Virgisporangium aurantiacum</name>
    <dbReference type="NCBI Taxonomy" id="175570"/>
    <lineage>
        <taxon>Bacteria</taxon>
        <taxon>Bacillati</taxon>
        <taxon>Actinomycetota</taxon>
        <taxon>Actinomycetes</taxon>
        <taxon>Micromonosporales</taxon>
        <taxon>Micromonosporaceae</taxon>
        <taxon>Virgisporangium</taxon>
    </lineage>
</organism>
<dbReference type="InterPro" id="IPR006311">
    <property type="entry name" value="TAT_signal"/>
</dbReference>
<keyword evidence="1" id="KW-0732">Signal</keyword>
<evidence type="ECO:0000256" key="1">
    <source>
        <dbReference type="SAM" id="SignalP"/>
    </source>
</evidence>
<dbReference type="PANTHER" id="PTHR42924">
    <property type="entry name" value="EXONUCLEASE"/>
    <property type="match status" value="1"/>
</dbReference>
<dbReference type="AlphaFoldDB" id="A0A8J3Z6R8"/>
<dbReference type="Gene3D" id="3.20.20.140">
    <property type="entry name" value="Metal-dependent hydrolases"/>
    <property type="match status" value="1"/>
</dbReference>
<dbReference type="InterPro" id="IPR016195">
    <property type="entry name" value="Pol/histidinol_Pase-like"/>
</dbReference>
<reference evidence="2" key="1">
    <citation type="submission" date="2021-01" db="EMBL/GenBank/DDBJ databases">
        <title>Whole genome shotgun sequence of Virgisporangium aurantiacum NBRC 16421.</title>
        <authorList>
            <person name="Komaki H."/>
            <person name="Tamura T."/>
        </authorList>
    </citation>
    <scope>NUCLEOTIDE SEQUENCE</scope>
    <source>
        <strain evidence="2">NBRC 16421</strain>
    </source>
</reference>
<feature type="chain" id="PRO_5035291533" description="Polymerase/histidinol phosphatase N-terminal domain-containing protein" evidence="1">
    <location>
        <begin position="36"/>
        <end position="599"/>
    </location>
</feature>
<evidence type="ECO:0008006" key="4">
    <source>
        <dbReference type="Google" id="ProtNLM"/>
    </source>
</evidence>
<dbReference type="PANTHER" id="PTHR42924:SF3">
    <property type="entry name" value="POLYMERASE_HISTIDINOL PHOSPHATASE N-TERMINAL DOMAIN-CONTAINING PROTEIN"/>
    <property type="match status" value="1"/>
</dbReference>
<dbReference type="GO" id="GO:0004534">
    <property type="term" value="F:5'-3' RNA exonuclease activity"/>
    <property type="evidence" value="ECO:0007669"/>
    <property type="project" value="TreeGrafter"/>
</dbReference>
<keyword evidence="3" id="KW-1185">Reference proteome</keyword>
<protein>
    <recommendedName>
        <fullName evidence="4">Polymerase/histidinol phosphatase N-terminal domain-containing protein</fullName>
    </recommendedName>
</protein>
<feature type="signal peptide" evidence="1">
    <location>
        <begin position="1"/>
        <end position="35"/>
    </location>
</feature>
<dbReference type="PROSITE" id="PS51318">
    <property type="entry name" value="TAT"/>
    <property type="match status" value="1"/>
</dbReference>
<dbReference type="Proteomes" id="UP000612585">
    <property type="component" value="Unassembled WGS sequence"/>
</dbReference>
<proteinExistence type="predicted"/>
<name>A0A8J3Z6R8_9ACTN</name>
<accession>A0A8J3Z6R8</accession>
<gene>
    <name evidence="2" type="ORF">Vau01_059700</name>
</gene>
<dbReference type="SUPFAM" id="SSF89550">
    <property type="entry name" value="PHP domain-like"/>
    <property type="match status" value="2"/>
</dbReference>
<comment type="caution">
    <text evidence="2">The sequence shown here is derived from an EMBL/GenBank/DDBJ whole genome shotgun (WGS) entry which is preliminary data.</text>
</comment>
<sequence>MNRRPSVRGTPVRRRTLLSAAGAAAVGAGTGVPLAAPKPAALRAVSMATHVHGSFSEGVGSFDSHLAQARKHKVDVVWFTDHDFRIAAYDHRREVRFDAAVEPENGLDWTWTQTVEGAPTGAAAAFVAGPRSPGEADEVGNALRLAAGGGNGTLWYAGAAWNATEHAAIGDTTLTFDALPEAHGPAALLLLELQLSYHPAHKGRPAGIYTVRYEIGGVAQTGHTAAGLVGTVRLAAKAGVWQRFTVVPVDDVRRLWPDLVAGDNAVTGLRFGVRTTGPAVSFVVDRLRFERARRQGQAGEQLRAETLAQYADAYDSVTPHLAYEISLVRHLNWYGGDLTLPAFTSPPRRDNTIARTEEMVARLRPHGGVICWNHPLDVEKRDGLARLMVERNAIGVDLIEIGRKEITDLLWVLDVAARNALFVTAVGGSDDHEGHDWLTNEEHYLTYVWAPSTERTALVTAMRKGAAWFTDMARYRGSMDLRINGTSYLGGVVVSARKSVTVKVVATAMPPDATLEVVTGVVDEAGVADLTPSTMIRPFPAKAVKGGLCRVGIEPGNGTYVRSQVRAADGSVIGASNPLWLLPTAPTRPVPDDRRWTLS</sequence>
<dbReference type="InterPro" id="IPR052018">
    <property type="entry name" value="PHP_domain"/>
</dbReference>
<evidence type="ECO:0000313" key="2">
    <source>
        <dbReference type="EMBL" id="GIJ58454.1"/>
    </source>
</evidence>